<dbReference type="GO" id="GO:0051225">
    <property type="term" value="P:spindle assembly"/>
    <property type="evidence" value="ECO:0007669"/>
    <property type="project" value="InterPro"/>
</dbReference>
<evidence type="ECO:0000256" key="10">
    <source>
        <dbReference type="SAM" id="Coils"/>
    </source>
</evidence>
<evidence type="ECO:0000256" key="5">
    <source>
        <dbReference type="ARBA" id="ARBA00022701"/>
    </source>
</evidence>
<dbReference type="GO" id="GO:0005874">
    <property type="term" value="C:microtubule"/>
    <property type="evidence" value="ECO:0007669"/>
    <property type="project" value="UniProtKB-KW"/>
</dbReference>
<evidence type="ECO:0000259" key="11">
    <source>
        <dbReference type="Pfam" id="PF14932"/>
    </source>
</evidence>
<evidence type="ECO:0000256" key="9">
    <source>
        <dbReference type="ARBA" id="ARBA00023306"/>
    </source>
</evidence>
<dbReference type="AlphaFoldDB" id="A0A974DXB1"/>
<evidence type="ECO:0000256" key="3">
    <source>
        <dbReference type="ARBA" id="ARBA00022490"/>
    </source>
</evidence>
<comment type="similarity">
    <text evidence="2">Belongs to the HAUS3 family.</text>
</comment>
<sequence length="597" mass="68067">MSGGDRFVQTLQKLNYPKGAQLDGEDFDWLFEAVDLKPFLDWFCSAASEQNVVPDEKLQAFNTLKESGKPVLDEKALDEVLKTFSISKVPAIEEVAIEKLEEEVKALQKQKNLHIRRRNKLQMVESGNRQMCLKSKDKEEETGRAFQEVLHLLRVTNKKLNHELQSIVNGVQTLMSFFSTPETACELSSQPIFLSQLLRDKYLSLEEQSTAALTSFTKEHFFEGMSKFVEGSDENFQLVQLNVNSFGEDGTTEDKCKEMMRLQLAYICAKHKLIQMKAKSASLKVGLQWAENNASVVQDKASQKEENLKVRITSLKNETLQIENHTNSISNEKLPGLVRDNAQLLNMPIVKGDYDLQMAHQTSCSSRQDLVCDHLMKQKASFELLQLGYELELRKHRDVYRELGSIVQELKESGDKLEERLTMLSDVNLLSASKPRSNIDSKDLTSHRLYQLLDGDNTQKLFRTYDGLESVAQKLSQDIASMRDQLEVSEQEHSLLLSKLDSHLKELRDFMYPEGNTLMLTTPELSGEFHQLGSQLEKLNHITVEILGDLQLKRKMLESNKLQQIEKQLYVYFFQNEEQLKSIVGKLEAQTGGGSSA</sequence>
<dbReference type="OMA" id="LEWFCGN"/>
<dbReference type="PANTHER" id="PTHR19378:SF5">
    <property type="entry name" value="HAUS AUGMIN-LIKE COMPLEX SUBUNIT 3"/>
    <property type="match status" value="1"/>
</dbReference>
<proteinExistence type="inferred from homology"/>
<dbReference type="GO" id="GO:0005815">
    <property type="term" value="C:microtubule organizing center"/>
    <property type="evidence" value="ECO:0007669"/>
    <property type="project" value="TreeGrafter"/>
</dbReference>
<feature type="coiled-coil region" evidence="10">
    <location>
        <begin position="465"/>
        <end position="492"/>
    </location>
</feature>
<dbReference type="PRINTS" id="PR02089">
    <property type="entry name" value="HAUSAUGMINL3"/>
</dbReference>
<dbReference type="GO" id="GO:0031023">
    <property type="term" value="P:microtubule organizing center organization"/>
    <property type="evidence" value="ECO:0007669"/>
    <property type="project" value="TreeGrafter"/>
</dbReference>
<evidence type="ECO:0000256" key="8">
    <source>
        <dbReference type="ARBA" id="ARBA00023212"/>
    </source>
</evidence>
<dbReference type="GO" id="GO:0072686">
    <property type="term" value="C:mitotic spindle"/>
    <property type="evidence" value="ECO:0007669"/>
    <property type="project" value="TreeGrafter"/>
</dbReference>
<dbReference type="InterPro" id="IPR026206">
    <property type="entry name" value="HAUS3"/>
</dbReference>
<gene>
    <name evidence="12" type="ORF">XELAEV_18005042mg</name>
</gene>
<keyword evidence="7 10" id="KW-0175">Coiled coil</keyword>
<evidence type="ECO:0000313" key="13">
    <source>
        <dbReference type="Proteomes" id="UP000694892"/>
    </source>
</evidence>
<name>A0A974DXB1_XENLA</name>
<dbReference type="Pfam" id="PF14932">
    <property type="entry name" value="HAUS-augmin3"/>
    <property type="match status" value="1"/>
</dbReference>
<dbReference type="Proteomes" id="UP000694892">
    <property type="component" value="Chromosome 1L"/>
</dbReference>
<dbReference type="GO" id="GO:0051301">
    <property type="term" value="P:cell division"/>
    <property type="evidence" value="ECO:0007669"/>
    <property type="project" value="UniProtKB-KW"/>
</dbReference>
<feature type="coiled-coil region" evidence="10">
    <location>
        <begin position="400"/>
        <end position="427"/>
    </location>
</feature>
<dbReference type="InterPro" id="IPR032733">
    <property type="entry name" value="HAUS3_N"/>
</dbReference>
<evidence type="ECO:0000313" key="12">
    <source>
        <dbReference type="EMBL" id="OCT99255.1"/>
    </source>
</evidence>
<evidence type="ECO:0000256" key="7">
    <source>
        <dbReference type="ARBA" id="ARBA00023054"/>
    </source>
</evidence>
<keyword evidence="3" id="KW-0963">Cytoplasm</keyword>
<keyword evidence="9" id="KW-0131">Cell cycle</keyword>
<evidence type="ECO:0000256" key="2">
    <source>
        <dbReference type="ARBA" id="ARBA00009645"/>
    </source>
</evidence>
<feature type="domain" description="HAUS augmin-like complex subunit 3 N-terminal" evidence="11">
    <location>
        <begin position="29"/>
        <end position="279"/>
    </location>
</feature>
<comment type="subcellular location">
    <subcellularLocation>
        <location evidence="1">Cytoplasm</location>
        <location evidence="1">Cytoskeleton</location>
        <location evidence="1">Spindle</location>
    </subcellularLocation>
</comment>
<protein>
    <recommendedName>
        <fullName evidence="11">HAUS augmin-like complex subunit 3 N-terminal domain-containing protein</fullName>
    </recommendedName>
</protein>
<accession>A0A974DXB1</accession>
<organism evidence="12 13">
    <name type="scientific">Xenopus laevis</name>
    <name type="common">African clawed frog</name>
    <dbReference type="NCBI Taxonomy" id="8355"/>
    <lineage>
        <taxon>Eukaryota</taxon>
        <taxon>Metazoa</taxon>
        <taxon>Chordata</taxon>
        <taxon>Craniata</taxon>
        <taxon>Vertebrata</taxon>
        <taxon>Euteleostomi</taxon>
        <taxon>Amphibia</taxon>
        <taxon>Batrachia</taxon>
        <taxon>Anura</taxon>
        <taxon>Pipoidea</taxon>
        <taxon>Pipidae</taxon>
        <taxon>Xenopodinae</taxon>
        <taxon>Xenopus</taxon>
        <taxon>Xenopus</taxon>
    </lineage>
</organism>
<dbReference type="GO" id="GO:0070652">
    <property type="term" value="C:HAUS complex"/>
    <property type="evidence" value="ECO:0007669"/>
    <property type="project" value="InterPro"/>
</dbReference>
<keyword evidence="8" id="KW-0206">Cytoskeleton</keyword>
<keyword evidence="4" id="KW-0132">Cell division</keyword>
<evidence type="ECO:0000256" key="1">
    <source>
        <dbReference type="ARBA" id="ARBA00004186"/>
    </source>
</evidence>
<reference evidence="13" key="1">
    <citation type="journal article" date="2016" name="Nature">
        <title>Genome evolution in the allotetraploid frog Xenopus laevis.</title>
        <authorList>
            <person name="Session A.M."/>
            <person name="Uno Y."/>
            <person name="Kwon T."/>
            <person name="Chapman J.A."/>
            <person name="Toyoda A."/>
            <person name="Takahashi S."/>
            <person name="Fukui A."/>
            <person name="Hikosaka A."/>
            <person name="Suzuki A."/>
            <person name="Kondo M."/>
            <person name="van Heeringen S.J."/>
            <person name="Quigley I."/>
            <person name="Heinz S."/>
            <person name="Ogino H."/>
            <person name="Ochi H."/>
            <person name="Hellsten U."/>
            <person name="Lyons J.B."/>
            <person name="Simakov O."/>
            <person name="Putnam N."/>
            <person name="Stites J."/>
            <person name="Kuroki Y."/>
            <person name="Tanaka T."/>
            <person name="Michiue T."/>
            <person name="Watanabe M."/>
            <person name="Bogdanovic O."/>
            <person name="Lister R."/>
            <person name="Georgiou G."/>
            <person name="Paranjpe S.S."/>
            <person name="van Kruijsbergen I."/>
            <person name="Shu S."/>
            <person name="Carlson J."/>
            <person name="Kinoshita T."/>
            <person name="Ohta Y."/>
            <person name="Mawaribuchi S."/>
            <person name="Jenkins J."/>
            <person name="Grimwood J."/>
            <person name="Schmutz J."/>
            <person name="Mitros T."/>
            <person name="Mozaffari S.V."/>
            <person name="Suzuki Y."/>
            <person name="Haramoto Y."/>
            <person name="Yamamoto T.S."/>
            <person name="Takagi C."/>
            <person name="Heald R."/>
            <person name="Miller K."/>
            <person name="Haudenschild C."/>
            <person name="Kitzman J."/>
            <person name="Nakayama T."/>
            <person name="Izutsu Y."/>
            <person name="Robert J."/>
            <person name="Fortriede J."/>
            <person name="Burns K."/>
            <person name="Lotay V."/>
            <person name="Karimi K."/>
            <person name="Yasuoka Y."/>
            <person name="Dichmann D.S."/>
            <person name="Flajnik M.F."/>
            <person name="Houston D.W."/>
            <person name="Shendure J."/>
            <person name="DuPasquier L."/>
            <person name="Vize P.D."/>
            <person name="Zorn A.M."/>
            <person name="Ito M."/>
            <person name="Marcotte E.M."/>
            <person name="Wallingford J.B."/>
            <person name="Ito Y."/>
            <person name="Asashima M."/>
            <person name="Ueno N."/>
            <person name="Matsuda Y."/>
            <person name="Veenstra G.J."/>
            <person name="Fujiyama A."/>
            <person name="Harland R.M."/>
            <person name="Taira M."/>
            <person name="Rokhsar D.S."/>
        </authorList>
    </citation>
    <scope>NUCLEOTIDE SEQUENCE [LARGE SCALE GENOMIC DNA]</scope>
    <source>
        <strain evidence="13">J</strain>
    </source>
</reference>
<dbReference type="PANTHER" id="PTHR19378">
    <property type="entry name" value="GOLGIN- RELATED"/>
    <property type="match status" value="1"/>
</dbReference>
<evidence type="ECO:0000256" key="4">
    <source>
        <dbReference type="ARBA" id="ARBA00022618"/>
    </source>
</evidence>
<keyword evidence="6" id="KW-0498">Mitosis</keyword>
<keyword evidence="5" id="KW-0493">Microtubule</keyword>
<dbReference type="EMBL" id="CM004466">
    <property type="protein sequence ID" value="OCT99255.1"/>
    <property type="molecule type" value="Genomic_DNA"/>
</dbReference>
<evidence type="ECO:0000256" key="6">
    <source>
        <dbReference type="ARBA" id="ARBA00022776"/>
    </source>
</evidence>